<accession>A0ABT1SEH1</accession>
<name>A0ABT1SEH1_9FIRM</name>
<evidence type="ECO:0000313" key="2">
    <source>
        <dbReference type="EMBL" id="MCQ4924874.1"/>
    </source>
</evidence>
<dbReference type="InterPro" id="IPR037522">
    <property type="entry name" value="HD_GYP_dom"/>
</dbReference>
<sequence>MLNNVMESNVVNKLYNDIDWAFTEFYSTKNNIDEFIEISREIEKILSVHDLRYRYFSILGSSAQHAVNVAVLNGKLACLFNLDNKFELILGGLLHDVGKFYISRDIRNKPGRLTEEERKEMSKHTEIGYELLRERVDNENVLNIVRNHHLNINSLSYPTSIDEVKGDVAVVLPLICGISDIIDAMLSYRAYKKPLTIKETKEELIKKGIKNVEKILSQTL</sequence>
<dbReference type="InterPro" id="IPR006674">
    <property type="entry name" value="HD_domain"/>
</dbReference>
<gene>
    <name evidence="2" type="ORF">NE686_17360</name>
</gene>
<dbReference type="PROSITE" id="PS51832">
    <property type="entry name" value="HD_GYP"/>
    <property type="match status" value="1"/>
</dbReference>
<evidence type="ECO:0000259" key="1">
    <source>
        <dbReference type="PROSITE" id="PS51832"/>
    </source>
</evidence>
<dbReference type="NCBIfam" id="TIGR00277">
    <property type="entry name" value="HDIG"/>
    <property type="match status" value="1"/>
</dbReference>
<dbReference type="InterPro" id="IPR003607">
    <property type="entry name" value="HD/PDEase_dom"/>
</dbReference>
<evidence type="ECO:0000313" key="3">
    <source>
        <dbReference type="Proteomes" id="UP001524478"/>
    </source>
</evidence>
<dbReference type="CDD" id="cd00077">
    <property type="entry name" value="HDc"/>
    <property type="match status" value="1"/>
</dbReference>
<comment type="caution">
    <text evidence="2">The sequence shown here is derived from an EMBL/GenBank/DDBJ whole genome shotgun (WGS) entry which is preliminary data.</text>
</comment>
<dbReference type="SUPFAM" id="SSF109604">
    <property type="entry name" value="HD-domain/PDEase-like"/>
    <property type="match status" value="1"/>
</dbReference>
<reference evidence="2 3" key="1">
    <citation type="submission" date="2022-06" db="EMBL/GenBank/DDBJ databases">
        <title>Isolation of gut microbiota from human fecal samples.</title>
        <authorList>
            <person name="Pamer E.G."/>
            <person name="Barat B."/>
            <person name="Waligurski E."/>
            <person name="Medina S."/>
            <person name="Paddock L."/>
            <person name="Mostad J."/>
        </authorList>
    </citation>
    <scope>NUCLEOTIDE SEQUENCE [LARGE SCALE GENOMIC DNA]</scope>
    <source>
        <strain evidence="2 3">DFI.7.95</strain>
    </source>
</reference>
<protein>
    <submittedName>
        <fullName evidence="2">HD domain-containing protein</fullName>
    </submittedName>
</protein>
<dbReference type="PANTHER" id="PTHR43155:SF2">
    <property type="entry name" value="CYCLIC DI-GMP PHOSPHODIESTERASE PA4108"/>
    <property type="match status" value="1"/>
</dbReference>
<dbReference type="Proteomes" id="UP001524478">
    <property type="component" value="Unassembled WGS sequence"/>
</dbReference>
<dbReference type="InterPro" id="IPR006675">
    <property type="entry name" value="HDIG_dom"/>
</dbReference>
<dbReference type="RefSeq" id="WP_256312464.1">
    <property type="nucleotide sequence ID" value="NZ_JANGAC010000016.1"/>
</dbReference>
<dbReference type="Gene3D" id="1.10.3210.10">
    <property type="entry name" value="Hypothetical protein af1432"/>
    <property type="match status" value="1"/>
</dbReference>
<keyword evidence="3" id="KW-1185">Reference proteome</keyword>
<proteinExistence type="predicted"/>
<dbReference type="SMART" id="SM00471">
    <property type="entry name" value="HDc"/>
    <property type="match status" value="1"/>
</dbReference>
<dbReference type="Pfam" id="PF01966">
    <property type="entry name" value="HD"/>
    <property type="match status" value="1"/>
</dbReference>
<dbReference type="PANTHER" id="PTHR43155">
    <property type="entry name" value="CYCLIC DI-GMP PHOSPHODIESTERASE PA4108-RELATED"/>
    <property type="match status" value="1"/>
</dbReference>
<dbReference type="EMBL" id="JANGAC010000016">
    <property type="protein sequence ID" value="MCQ4924874.1"/>
    <property type="molecule type" value="Genomic_DNA"/>
</dbReference>
<organism evidence="2 3">
    <name type="scientific">Tissierella carlieri</name>
    <dbReference type="NCBI Taxonomy" id="689904"/>
    <lineage>
        <taxon>Bacteria</taxon>
        <taxon>Bacillati</taxon>
        <taxon>Bacillota</taxon>
        <taxon>Tissierellia</taxon>
        <taxon>Tissierellales</taxon>
        <taxon>Tissierellaceae</taxon>
        <taxon>Tissierella</taxon>
    </lineage>
</organism>
<feature type="domain" description="HD-GYP" evidence="1">
    <location>
        <begin position="24"/>
        <end position="220"/>
    </location>
</feature>